<dbReference type="AlphaFoldDB" id="A0A6A4GXI7"/>
<feature type="compositionally biased region" description="Polar residues" evidence="1">
    <location>
        <begin position="1"/>
        <end position="11"/>
    </location>
</feature>
<evidence type="ECO:0008006" key="4">
    <source>
        <dbReference type="Google" id="ProtNLM"/>
    </source>
</evidence>
<protein>
    <recommendedName>
        <fullName evidence="4">RING-type domain-containing protein</fullName>
    </recommendedName>
</protein>
<dbReference type="Gene3D" id="3.30.40.10">
    <property type="entry name" value="Zinc/RING finger domain, C3HC4 (zinc finger)"/>
    <property type="match status" value="1"/>
</dbReference>
<proteinExistence type="predicted"/>
<dbReference type="EMBL" id="ML769682">
    <property type="protein sequence ID" value="KAE9389804.1"/>
    <property type="molecule type" value="Genomic_DNA"/>
</dbReference>
<dbReference type="SUPFAM" id="SSF57850">
    <property type="entry name" value="RING/U-box"/>
    <property type="match status" value="1"/>
</dbReference>
<organism evidence="2 3">
    <name type="scientific">Gymnopus androsaceus JB14</name>
    <dbReference type="NCBI Taxonomy" id="1447944"/>
    <lineage>
        <taxon>Eukaryota</taxon>
        <taxon>Fungi</taxon>
        <taxon>Dikarya</taxon>
        <taxon>Basidiomycota</taxon>
        <taxon>Agaricomycotina</taxon>
        <taxon>Agaricomycetes</taxon>
        <taxon>Agaricomycetidae</taxon>
        <taxon>Agaricales</taxon>
        <taxon>Marasmiineae</taxon>
        <taxon>Omphalotaceae</taxon>
        <taxon>Gymnopus</taxon>
    </lineage>
</organism>
<dbReference type="OrthoDB" id="6270329at2759"/>
<feature type="region of interest" description="Disordered" evidence="1">
    <location>
        <begin position="1"/>
        <end position="97"/>
    </location>
</feature>
<dbReference type="InterPro" id="IPR013083">
    <property type="entry name" value="Znf_RING/FYVE/PHD"/>
</dbReference>
<feature type="compositionally biased region" description="Polar residues" evidence="1">
    <location>
        <begin position="50"/>
        <end position="67"/>
    </location>
</feature>
<evidence type="ECO:0000256" key="1">
    <source>
        <dbReference type="SAM" id="MobiDB-lite"/>
    </source>
</evidence>
<feature type="compositionally biased region" description="Polar residues" evidence="1">
    <location>
        <begin position="22"/>
        <end position="32"/>
    </location>
</feature>
<dbReference type="Proteomes" id="UP000799118">
    <property type="component" value="Unassembled WGS sequence"/>
</dbReference>
<feature type="region of interest" description="Disordered" evidence="1">
    <location>
        <begin position="199"/>
        <end position="226"/>
    </location>
</feature>
<keyword evidence="3" id="KW-1185">Reference proteome</keyword>
<evidence type="ECO:0000313" key="2">
    <source>
        <dbReference type="EMBL" id="KAE9389804.1"/>
    </source>
</evidence>
<reference evidence="2" key="1">
    <citation type="journal article" date="2019" name="Environ. Microbiol.">
        <title>Fungal ecological strategies reflected in gene transcription - a case study of two litter decomposers.</title>
        <authorList>
            <person name="Barbi F."/>
            <person name="Kohler A."/>
            <person name="Barry K."/>
            <person name="Baskaran P."/>
            <person name="Daum C."/>
            <person name="Fauchery L."/>
            <person name="Ihrmark K."/>
            <person name="Kuo A."/>
            <person name="LaButti K."/>
            <person name="Lipzen A."/>
            <person name="Morin E."/>
            <person name="Grigoriev I.V."/>
            <person name="Henrissat B."/>
            <person name="Lindahl B."/>
            <person name="Martin F."/>
        </authorList>
    </citation>
    <scope>NUCLEOTIDE SEQUENCE</scope>
    <source>
        <strain evidence="2">JB14</strain>
    </source>
</reference>
<accession>A0A6A4GXI7</accession>
<sequence length="306" mass="33343">MLSSPTHTASFPLSIRRRPSRTRSLPIQSHLASISEDSEHDEVQLRVNAGTESSVESTPQSGTSGVSSLPGAAEEHAVLSQDSTQSKLKLVPRQKQKGRLKIQTSINSDRDCGICFDLAVRPSRTKCCRNIFCEDHLSDWLSGSSNLCPSCTEPCHPKTGIISLASPVSPTAHHILPPIPFAPPSSPLHALFPISLTPTSDPGPEWPPSSSSLQWDSSSRWEDESPASASSERSYFSFEPLSEPREPSPFPIFSPNRRLSFENVDPEMFTQSLTNLAGKMAGRVLNMIGLVLVLHVLLGQSSFYTN</sequence>
<feature type="compositionally biased region" description="Low complexity" evidence="1">
    <location>
        <begin position="209"/>
        <end position="218"/>
    </location>
</feature>
<name>A0A6A4GXI7_9AGAR</name>
<gene>
    <name evidence="2" type="ORF">BT96DRAFT_1002902</name>
</gene>
<evidence type="ECO:0000313" key="3">
    <source>
        <dbReference type="Proteomes" id="UP000799118"/>
    </source>
</evidence>